<evidence type="ECO:0000313" key="2">
    <source>
        <dbReference type="EMBL" id="VFA88210.1"/>
    </source>
</evidence>
<feature type="region of interest" description="Disordered" evidence="1">
    <location>
        <begin position="175"/>
        <end position="196"/>
    </location>
</feature>
<evidence type="ECO:0000256" key="1">
    <source>
        <dbReference type="SAM" id="MobiDB-lite"/>
    </source>
</evidence>
<evidence type="ECO:0000313" key="3">
    <source>
        <dbReference type="Proteomes" id="UP000360750"/>
    </source>
</evidence>
<accession>A0ABD7V1U1</accession>
<dbReference type="Pfam" id="PF11209">
    <property type="entry name" value="LmeA"/>
    <property type="match status" value="1"/>
</dbReference>
<sequence length="287" mass="29853">MSRPVVRKSLVVAVVVVVVAAVAALLADVATAIRSEHRLSVAIAESPRVPYDPEVTLAGFPFLTQAGDGRYSGVTIAAKGVELPGCEPQRGVCRAELGATLGSFDGPEWGRFSGSDVLHTSSITAYTRLDAVTLARFMRITDLTLSTPAPDGKAGGGGPQDGVVSRSEGVVLTGTVALPPSDGLDPRNPPSASDYDGPKVKVSVAVDLSVTDGALRIRATDFYTGPERHVAADVPAGMRAAVLERFSMTLPRLPMAWGVEPERAESFGGDIQLVGASGPAVVRPHEF</sequence>
<dbReference type="AlphaFoldDB" id="A0ABD7V1U1"/>
<dbReference type="Proteomes" id="UP000360750">
    <property type="component" value="Unassembled WGS sequence"/>
</dbReference>
<dbReference type="EMBL" id="CAACYD010000006">
    <property type="protein sequence ID" value="VFA88210.1"/>
    <property type="molecule type" value="Genomic_DNA"/>
</dbReference>
<protein>
    <recommendedName>
        <fullName evidence="4">DUF2993 domain-containing protein</fullName>
    </recommendedName>
</protein>
<comment type="caution">
    <text evidence="2">The sequence shown here is derived from an EMBL/GenBank/DDBJ whole genome shotgun (WGS) entry which is preliminary data.</text>
</comment>
<dbReference type="GeneID" id="60749767"/>
<feature type="region of interest" description="Disordered" evidence="1">
    <location>
        <begin position="146"/>
        <end position="165"/>
    </location>
</feature>
<proteinExistence type="predicted"/>
<organism evidence="2 3">
    <name type="scientific">Gordonia paraffinivorans</name>
    <dbReference type="NCBI Taxonomy" id="175628"/>
    <lineage>
        <taxon>Bacteria</taxon>
        <taxon>Bacillati</taxon>
        <taxon>Actinomycetota</taxon>
        <taxon>Actinomycetes</taxon>
        <taxon>Mycobacteriales</taxon>
        <taxon>Gordoniaceae</taxon>
        <taxon>Gordonia</taxon>
    </lineage>
</organism>
<dbReference type="InterPro" id="IPR021373">
    <property type="entry name" value="DUF2993"/>
</dbReference>
<name>A0ABD7V1U1_9ACTN</name>
<reference evidence="2 3" key="1">
    <citation type="submission" date="2019-02" db="EMBL/GenBank/DDBJ databases">
        <authorList>
            <consortium name="Pathogen Informatics"/>
        </authorList>
    </citation>
    <scope>NUCLEOTIDE SEQUENCE [LARGE SCALE GENOMIC DNA]</scope>
    <source>
        <strain evidence="2 3">3012STDY6756503</strain>
    </source>
</reference>
<evidence type="ECO:0008006" key="4">
    <source>
        <dbReference type="Google" id="ProtNLM"/>
    </source>
</evidence>
<dbReference type="RefSeq" id="WP_131734034.1">
    <property type="nucleotide sequence ID" value="NZ_CAACYD010000006.1"/>
</dbReference>
<gene>
    <name evidence="2" type="ORF">NCTC8139_01753</name>
</gene>